<sequence length="92" mass="10193">MVAPTVRLLQDDLNLKAQRWPPRQSAWLLKPRALGWGPEKLLSTYPIQTAKAVHLNLPSSTQGAVVPEAVIRVKIGMILTISDNVGHNNYLD</sequence>
<comment type="caution">
    <text evidence="1">The sequence shown here is derived from an EMBL/GenBank/DDBJ whole genome shotgun (WGS) entry which is preliminary data.</text>
</comment>
<protein>
    <submittedName>
        <fullName evidence="1">Uncharacterized protein</fullName>
    </submittedName>
</protein>
<evidence type="ECO:0000313" key="2">
    <source>
        <dbReference type="Proteomes" id="UP000054564"/>
    </source>
</evidence>
<proteinExistence type="predicted"/>
<accession>A0A0L0W2Z7</accession>
<evidence type="ECO:0000313" key="1">
    <source>
        <dbReference type="EMBL" id="KNF05645.1"/>
    </source>
</evidence>
<dbReference type="EMBL" id="AJIL01000006">
    <property type="protein sequence ID" value="KNF05645.1"/>
    <property type="molecule type" value="Genomic_DNA"/>
</dbReference>
<dbReference type="Proteomes" id="UP000054564">
    <property type="component" value="Unassembled WGS sequence"/>
</dbReference>
<dbReference type="AlphaFoldDB" id="A0A0L0W2Z7"/>
<organism evidence="1 2">
    <name type="scientific">Puccinia striiformis f. sp. tritici PST-78</name>
    <dbReference type="NCBI Taxonomy" id="1165861"/>
    <lineage>
        <taxon>Eukaryota</taxon>
        <taxon>Fungi</taxon>
        <taxon>Dikarya</taxon>
        <taxon>Basidiomycota</taxon>
        <taxon>Pucciniomycotina</taxon>
        <taxon>Pucciniomycetes</taxon>
        <taxon>Pucciniales</taxon>
        <taxon>Pucciniaceae</taxon>
        <taxon>Puccinia</taxon>
    </lineage>
</organism>
<keyword evidence="2" id="KW-1185">Reference proteome</keyword>
<reference evidence="2" key="1">
    <citation type="submission" date="2014-03" db="EMBL/GenBank/DDBJ databases">
        <title>The Genome Sequence of Puccinia striiformis f. sp. tritici PST-78.</title>
        <authorList>
            <consortium name="The Broad Institute Genome Sequencing Platform"/>
            <person name="Cuomo C."/>
            <person name="Hulbert S."/>
            <person name="Chen X."/>
            <person name="Walker B."/>
            <person name="Young S.K."/>
            <person name="Zeng Q."/>
            <person name="Gargeya S."/>
            <person name="Fitzgerald M."/>
            <person name="Haas B."/>
            <person name="Abouelleil A."/>
            <person name="Alvarado L."/>
            <person name="Arachchi H.M."/>
            <person name="Berlin A.M."/>
            <person name="Chapman S.B."/>
            <person name="Goldberg J."/>
            <person name="Griggs A."/>
            <person name="Gujja S."/>
            <person name="Hansen M."/>
            <person name="Howarth C."/>
            <person name="Imamovic A."/>
            <person name="Larimer J."/>
            <person name="McCowan C."/>
            <person name="Montmayeur A."/>
            <person name="Murphy C."/>
            <person name="Neiman D."/>
            <person name="Pearson M."/>
            <person name="Priest M."/>
            <person name="Roberts A."/>
            <person name="Saif S."/>
            <person name="Shea T."/>
            <person name="Sisk P."/>
            <person name="Sykes S."/>
            <person name="Wortman J."/>
            <person name="Nusbaum C."/>
            <person name="Birren B."/>
        </authorList>
    </citation>
    <scope>NUCLEOTIDE SEQUENCE [LARGE SCALE GENOMIC DNA]</scope>
    <source>
        <strain evidence="2">race PST-78</strain>
    </source>
</reference>
<gene>
    <name evidence="1" type="ORF">PSTG_01048</name>
</gene>
<name>A0A0L0W2Z7_9BASI</name>